<dbReference type="PANTHER" id="PTHR22746">
    <property type="entry name" value="RAB6A-GEF COMPLEX PARTNER PROTEIN 1"/>
    <property type="match status" value="1"/>
</dbReference>
<evidence type="ECO:0000256" key="2">
    <source>
        <dbReference type="ARBA" id="ARBA00023136"/>
    </source>
</evidence>
<comment type="caution">
    <text evidence="6">The sequence shown here is derived from an EMBL/GenBank/DDBJ whole genome shotgun (WGS) entry which is preliminary data.</text>
</comment>
<protein>
    <recommendedName>
        <fullName evidence="3">Protein RIC1 homolog</fullName>
    </recommendedName>
</protein>
<name>A0ABQ9ZYT2_9CRUS</name>
<feature type="region of interest" description="Disordered" evidence="4">
    <location>
        <begin position="616"/>
        <end position="644"/>
    </location>
</feature>
<feature type="domain" description="RIC1 C-terminal alpha solenoid region" evidence="5">
    <location>
        <begin position="5"/>
        <end position="114"/>
    </location>
</feature>
<evidence type="ECO:0000256" key="4">
    <source>
        <dbReference type="SAM" id="MobiDB-lite"/>
    </source>
</evidence>
<accession>A0ABQ9ZYT2</accession>
<proteinExistence type="predicted"/>
<dbReference type="Pfam" id="PF07064">
    <property type="entry name" value="RIC1"/>
    <property type="match status" value="1"/>
</dbReference>
<evidence type="ECO:0000256" key="1">
    <source>
        <dbReference type="ARBA" id="ARBA00004370"/>
    </source>
</evidence>
<organism evidence="6 7">
    <name type="scientific">Daphnia magna</name>
    <dbReference type="NCBI Taxonomy" id="35525"/>
    <lineage>
        <taxon>Eukaryota</taxon>
        <taxon>Metazoa</taxon>
        <taxon>Ecdysozoa</taxon>
        <taxon>Arthropoda</taxon>
        <taxon>Crustacea</taxon>
        <taxon>Branchiopoda</taxon>
        <taxon>Diplostraca</taxon>
        <taxon>Cladocera</taxon>
        <taxon>Anomopoda</taxon>
        <taxon>Daphniidae</taxon>
        <taxon>Daphnia</taxon>
    </lineage>
</organism>
<dbReference type="PANTHER" id="PTHR22746:SF10">
    <property type="entry name" value="GUANINE NUCLEOTIDE EXCHANGE FACTOR SUBUNIT RIC1"/>
    <property type="match status" value="1"/>
</dbReference>
<evidence type="ECO:0000259" key="5">
    <source>
        <dbReference type="Pfam" id="PF07064"/>
    </source>
</evidence>
<evidence type="ECO:0000256" key="3">
    <source>
        <dbReference type="ARBA" id="ARBA00029879"/>
    </source>
</evidence>
<reference evidence="6 7" key="1">
    <citation type="journal article" date="2023" name="Nucleic Acids Res.">
        <title>The hologenome of Daphnia magna reveals possible DNA methylation and microbiome-mediated evolution of the host genome.</title>
        <authorList>
            <person name="Chaturvedi A."/>
            <person name="Li X."/>
            <person name="Dhandapani V."/>
            <person name="Marshall H."/>
            <person name="Kissane S."/>
            <person name="Cuenca-Cambronero M."/>
            <person name="Asole G."/>
            <person name="Calvet F."/>
            <person name="Ruiz-Romero M."/>
            <person name="Marangio P."/>
            <person name="Guigo R."/>
            <person name="Rago D."/>
            <person name="Mirbahai L."/>
            <person name="Eastwood N."/>
            <person name="Colbourne J.K."/>
            <person name="Zhou J."/>
            <person name="Mallon E."/>
            <person name="Orsini L."/>
        </authorList>
    </citation>
    <scope>NUCLEOTIDE SEQUENCE [LARGE SCALE GENOMIC DNA]</scope>
    <source>
        <strain evidence="6">LRV0_1</strain>
    </source>
</reference>
<comment type="subcellular location">
    <subcellularLocation>
        <location evidence="1">Membrane</location>
    </subcellularLocation>
</comment>
<dbReference type="EMBL" id="JAOYFB010000036">
    <property type="protein sequence ID" value="KAK4017993.1"/>
    <property type="molecule type" value="Genomic_DNA"/>
</dbReference>
<evidence type="ECO:0000313" key="7">
    <source>
        <dbReference type="Proteomes" id="UP001234178"/>
    </source>
</evidence>
<feature type="region of interest" description="Disordered" evidence="4">
    <location>
        <begin position="200"/>
        <end position="236"/>
    </location>
</feature>
<dbReference type="InterPro" id="IPR009771">
    <property type="entry name" value="RIC1_C"/>
</dbReference>
<dbReference type="Proteomes" id="UP001234178">
    <property type="component" value="Unassembled WGS sequence"/>
</dbReference>
<dbReference type="InterPro" id="IPR040096">
    <property type="entry name" value="Ric1"/>
</dbReference>
<keyword evidence="7" id="KW-1185">Reference proteome</keyword>
<sequence length="644" mass="70798">MLYYRSVLEFIQEFPVYLKTIVQCARKTEVALWPYLFGAGVAANPRQLFQRCLDSKQLDLAASYLIILQNMEPVSISRQYATVLLDAALENCSWDLAKELVRFLRAIDPSDADSATPSFSSAWKPGSAPSPAGSLLPSKISLGSQTPPVSPNPEDFNFLLGSTVHRPGSRTAGSMKSPSSETNAGFHREITRSISETIPISKNFSTPPAGKEVPPRKKSAPVNSHPITITAEHDPPDPSLEELYMDLILQRHVRRLLSAGRLRDLGYLVAHFECPLVNWLSRERMRAARLDDFVSSLRRLHTDFNWPFPTVSSQIVRKLSNRSISLEEKLQALEVDVTAAPVMTSARSDPPYQLNGEALLEPINGGLLLQTVEAQLKPHVPSQEEWSVQSEGDQMSLAGEDRLNDLDGLQESSWGVHTMTLEVASAAAAINEPLQKANAQSELQLRYLLQLFTEADCLDWALILAVTLRDAMAVLRLVSMMRSALNSCQPSNQAATIEVVTRLRDALLALSHWAETDCQGYRPFMNVIYGQVGILTKLILPQSNGPLTLPVEPSVVLESGAATQGTGTKSRHTSVTLLTPLGRVPEEDMDIPVFKTNGKLDLPPEGALLQLSHQLEQSTKKEQQVNQHQGEPVPAQQGSSCVIS</sequence>
<keyword evidence="2" id="KW-0472">Membrane</keyword>
<evidence type="ECO:0000313" key="6">
    <source>
        <dbReference type="EMBL" id="KAK4017993.1"/>
    </source>
</evidence>
<gene>
    <name evidence="6" type="ORF">OUZ56_000065</name>
</gene>